<dbReference type="Proteomes" id="UP000002149">
    <property type="component" value="Chromosome 1"/>
</dbReference>
<evidence type="ECO:0000313" key="2">
    <source>
        <dbReference type="EMBL" id="ALO60360.1"/>
    </source>
</evidence>
<accession>A0A0S2LIF3</accession>
<proteinExistence type="predicted"/>
<evidence type="ECO:0000256" key="1">
    <source>
        <dbReference type="SAM" id="MobiDB-lite"/>
    </source>
</evidence>
<reference evidence="2 3" key="1">
    <citation type="journal article" date="2005" name="Science">
        <title>The genome of the basidiomycetous yeast and human pathogen Cryptococcus neoformans.</title>
        <authorList>
            <person name="Loftus B.J."/>
            <person name="Fung E."/>
            <person name="Roncaglia P."/>
            <person name="Rowley D."/>
            <person name="Amedeo P."/>
            <person name="Bruno D."/>
            <person name="Vamathevan J."/>
            <person name="Miranda M."/>
            <person name="Anderson I.J."/>
            <person name="Fraser J.A."/>
            <person name="Allen J.E."/>
            <person name="Bosdet I.E."/>
            <person name="Brent M.R."/>
            <person name="Chiu R."/>
            <person name="Doering T.L."/>
            <person name="Donlin M.J."/>
            <person name="D'Souza C.A."/>
            <person name="Fox D.S."/>
            <person name="Grinberg V."/>
            <person name="Fu J."/>
            <person name="Fukushima M."/>
            <person name="Haas B.J."/>
            <person name="Huang J.C."/>
            <person name="Janbon G."/>
            <person name="Jones S.J."/>
            <person name="Koo H.L."/>
            <person name="Krzywinski M.I."/>
            <person name="Kwon-Chung J.K."/>
            <person name="Lengeler K.B."/>
            <person name="Maiti R."/>
            <person name="Marra M.A."/>
            <person name="Marra R.E."/>
            <person name="Mathewson C.A."/>
            <person name="Mitchell T.G."/>
            <person name="Pertea M."/>
            <person name="Riggs F.R."/>
            <person name="Salzberg S.L."/>
            <person name="Schein J.E."/>
            <person name="Shvartsbeyn A."/>
            <person name="Shin H."/>
            <person name="Shumway M."/>
            <person name="Specht C.A."/>
            <person name="Suh B.B."/>
            <person name="Tenney A."/>
            <person name="Utterback T.R."/>
            <person name="Wickes B.L."/>
            <person name="Wortman J.R."/>
            <person name="Wye N.H."/>
            <person name="Kronstad J.W."/>
            <person name="Lodge J.K."/>
            <person name="Heitman J."/>
            <person name="Davis R.W."/>
            <person name="Fraser C.M."/>
            <person name="Hyman R.W."/>
        </authorList>
    </citation>
    <scope>NUCLEOTIDE SEQUENCE [LARGE SCALE GENOMIC DNA]</scope>
    <source>
        <strain evidence="3">JEC21 / ATCC MYA-565</strain>
    </source>
</reference>
<dbReference type="KEGG" id="cne:CNA07295"/>
<feature type="compositionally biased region" description="Low complexity" evidence="1">
    <location>
        <begin position="1"/>
        <end position="21"/>
    </location>
</feature>
<dbReference type="PaxDb" id="214684-A0A0S2LIF3"/>
<dbReference type="VEuPathDB" id="FungiDB:CNA07295"/>
<feature type="region of interest" description="Disordered" evidence="1">
    <location>
        <begin position="1"/>
        <end position="32"/>
    </location>
</feature>
<dbReference type="InParanoid" id="A0A0S2LIF3"/>
<dbReference type="OrthoDB" id="2573950at2759"/>
<gene>
    <name evidence="2" type="ordered locus">CNA07295</name>
</gene>
<sequence length="274" mass="29944">MDGYPSASSSHTSSRPVTPSSDQNIPYSNPGSRAVSPPFFDQYVYSNQATDFGASDMESIMSNVSSTDPLMEAQILEAMSNGTLFSNSNLGLEGFDVAFPFLSVTDAGSPSRQLASQMSSPSVGPLDIQQPFGYPAEDVTNWMLGEQNQNPSASGIAGGSPLSPTLIVTDVDQAQQSAISPFTSRRSRNQSFSSVLELPLDLQYSTQRDSQIYQQSWQEVTDRDTTIRELRSTEEAQRSRIQSLEEDSKAKTAQLAVMQAVIVDLWMKLQERDV</sequence>
<organism evidence="2 3">
    <name type="scientific">Cryptococcus deneoformans (strain JEC21 / ATCC MYA-565)</name>
    <name type="common">Cryptococcus neoformans var. neoformans serotype D</name>
    <dbReference type="NCBI Taxonomy" id="214684"/>
    <lineage>
        <taxon>Eukaryota</taxon>
        <taxon>Fungi</taxon>
        <taxon>Dikarya</taxon>
        <taxon>Basidiomycota</taxon>
        <taxon>Agaricomycotina</taxon>
        <taxon>Tremellomycetes</taxon>
        <taxon>Tremellales</taxon>
        <taxon>Cryptococcaceae</taxon>
        <taxon>Cryptococcus</taxon>
        <taxon>Cryptococcus neoformans species complex</taxon>
    </lineage>
</organism>
<name>A0A0S2LIF3_CRYD1</name>
<dbReference type="EMBL" id="AE017341">
    <property type="protein sequence ID" value="ALO60360.1"/>
    <property type="molecule type" value="Genomic_DNA"/>
</dbReference>
<evidence type="ECO:0000313" key="3">
    <source>
        <dbReference type="Proteomes" id="UP000002149"/>
    </source>
</evidence>
<dbReference type="RefSeq" id="XP_024514184.1">
    <property type="nucleotide sequence ID" value="XM_024656112.1"/>
</dbReference>
<dbReference type="GeneID" id="36392706"/>
<feature type="compositionally biased region" description="Polar residues" evidence="1">
    <location>
        <begin position="22"/>
        <end position="31"/>
    </location>
</feature>
<dbReference type="AlphaFoldDB" id="A0A0S2LIF3"/>
<protein>
    <submittedName>
        <fullName evidence="2">Uncharacterized protein</fullName>
    </submittedName>
</protein>
<keyword evidence="3" id="KW-1185">Reference proteome</keyword>